<gene>
    <name evidence="1" type="ORF">C943_02247</name>
</gene>
<accession>M7Y337</accession>
<reference evidence="1" key="1">
    <citation type="submission" date="2013-01" db="EMBL/GenBank/DDBJ databases">
        <title>Genome assembly of Mariniradius saccharolyticus AK6.</title>
        <authorList>
            <person name="Vaidya B."/>
            <person name="Khatri I."/>
            <person name="Tanuku N.R.S."/>
            <person name="Subramanian S."/>
            <person name="Pinnaka A."/>
        </authorList>
    </citation>
    <scope>NUCLEOTIDE SEQUENCE [LARGE SCALE GENOMIC DNA]</scope>
    <source>
        <strain evidence="1">AK6</strain>
    </source>
</reference>
<dbReference type="eggNOG" id="ENOG50339HX">
    <property type="taxonomic scope" value="Bacteria"/>
</dbReference>
<name>M7Y337_9BACT</name>
<sequence>MDTLEINYDGFVGKGFTVISGEKIHFLNQLKMELIEFDREGNFLGVLISSGEGPNEVPRFQSYLEAGGNKYFLDGYTIFTYDSTNNLINKRLIDFYHNSSMESVENDPNTKDPGVYEIKYWANELGMINGYLYTKVESSNPKFNFVMHEAYYREAALYAQIDLKTGKVLKVMGNRPNVYLNYRFIPHFDYFYHDIQEKEVYLSFEPDSLIYVADLDFKIKEAFGAGGSQMDTDYIEVNTIDDWEAYWRNNRVHKGFYRYIKYFPKDKVLFRTYTVGSQDHTKFEYEDNPQRMQIFQDRKLIGDVAVPNTFKVIGKIGDDYYADGSVGNLNNEKIVIYRFKLP</sequence>
<proteinExistence type="predicted"/>
<protein>
    <submittedName>
        <fullName evidence="1">Uncharacterized protein</fullName>
    </submittedName>
</protein>
<evidence type="ECO:0000313" key="1">
    <source>
        <dbReference type="EMBL" id="EMS35172.1"/>
    </source>
</evidence>
<organism evidence="1 2">
    <name type="scientific">Mariniradius saccharolyticus AK6</name>
    <dbReference type="NCBI Taxonomy" id="1239962"/>
    <lineage>
        <taxon>Bacteria</taxon>
        <taxon>Pseudomonadati</taxon>
        <taxon>Bacteroidota</taxon>
        <taxon>Cytophagia</taxon>
        <taxon>Cytophagales</taxon>
        <taxon>Cyclobacteriaceae</taxon>
        <taxon>Mariniradius</taxon>
    </lineage>
</organism>
<comment type="caution">
    <text evidence="1">The sequence shown here is derived from an EMBL/GenBank/DDBJ whole genome shotgun (WGS) entry which is preliminary data.</text>
</comment>
<dbReference type="InParanoid" id="M7Y337"/>
<dbReference type="EMBL" id="AMZY02000002">
    <property type="protein sequence ID" value="EMS35172.1"/>
    <property type="molecule type" value="Genomic_DNA"/>
</dbReference>
<dbReference type="AlphaFoldDB" id="M7Y337"/>
<dbReference type="Proteomes" id="UP000010953">
    <property type="component" value="Unassembled WGS sequence"/>
</dbReference>
<keyword evidence="2" id="KW-1185">Reference proteome</keyword>
<evidence type="ECO:0000313" key="2">
    <source>
        <dbReference type="Proteomes" id="UP000010953"/>
    </source>
</evidence>